<feature type="compositionally biased region" description="Basic and acidic residues" evidence="2">
    <location>
        <begin position="522"/>
        <end position="533"/>
    </location>
</feature>
<feature type="compositionally biased region" description="Low complexity" evidence="2">
    <location>
        <begin position="379"/>
        <end position="388"/>
    </location>
</feature>
<feature type="region of interest" description="Disordered" evidence="2">
    <location>
        <begin position="234"/>
        <end position="283"/>
    </location>
</feature>
<reference evidence="3" key="1">
    <citation type="submission" date="2023-10" db="EMBL/GenBank/DDBJ databases">
        <title>Genome assemblies of two species of porcelain crab, Petrolisthes cinctipes and Petrolisthes manimaculis (Anomura: Porcellanidae).</title>
        <authorList>
            <person name="Angst P."/>
        </authorList>
    </citation>
    <scope>NUCLEOTIDE SEQUENCE</scope>
    <source>
        <strain evidence="3">PB745_01</strain>
        <tissue evidence="3">Gill</tissue>
    </source>
</reference>
<feature type="compositionally biased region" description="Basic and acidic residues" evidence="2">
    <location>
        <begin position="25"/>
        <end position="37"/>
    </location>
</feature>
<sequence length="763" mass="85162">MTPPNSSPELLSGVISGGCDVHCLEDSERSDKSRGEVTVRLGGESSPLTLPPTHNPLSQPSTHHQSSHHPLPYNTSPSPRRRSPLSQSTHHQLSDHPWSLVPSLYTNLTHPPPPLTATTTRGAQYNPRHALARRRIAPKIISPQSLQPLLPPSPPPPPLSSLMNVDTTSWLTQAVHVYTDTAIHSPSPPTVSLLLSLVAAVTDTSCKVAKVRPPRVWVLVCFILIWLEEKEEEHQPGNNNSSSNNSHHSSPQQSGFIKLTPTPPSRLSRNTDSHDKDRRIRKLDEKNNVNRGCACGGWARANQLEHDLAELKLTHRTLLAGLISRWRHSSIRIEVNLTFQLLMGPYADQVKQDIPFSPESDESISPKHHPENTTSLHPQQQQQQQQQQHSPPGPITNGEVVLRRPLPGRSVRGDPRLVRSLDLELLEEEAGHTRRLLEEERAKNKYLTTLVEDLKSQVREGQGEGQGQGSSETPATGHLNAALAPPQPPQKLPPPRAPPRPHPRTHPLALTTTRTLSPHTTRQRDASQPDRMRGSSPLVRRNPDREPRFPPLRQQERGNRKHPMHSSASPSSRTLGDRSKEREGGTTLPAIATSSSIQQQEQQQQQQQQQQQHNSRRGKNFGRGRTKNKNQQQQQQQQQQQAGEQQQHHQQQDKTQSQRQHLRDHRQGGGGGGGGDNSAMGDTRSDQQVQNSGTLLFLRSWFWSDAAFTRWVQRQAGYRSSTCRQEGHFGGASERQKPTTGRKLLSEWRGSRRSGAGNETRNT</sequence>
<feature type="region of interest" description="Disordered" evidence="2">
    <location>
        <begin position="25"/>
        <end position="97"/>
    </location>
</feature>
<evidence type="ECO:0000256" key="2">
    <source>
        <dbReference type="SAM" id="MobiDB-lite"/>
    </source>
</evidence>
<accession>A0AAE1ES43</accession>
<name>A0AAE1ES43_PETCI</name>
<protein>
    <submittedName>
        <fullName evidence="3">Uncharacterized protein</fullName>
    </submittedName>
</protein>
<feature type="region of interest" description="Disordered" evidence="2">
    <location>
        <begin position="720"/>
        <end position="763"/>
    </location>
</feature>
<evidence type="ECO:0000313" key="4">
    <source>
        <dbReference type="Proteomes" id="UP001286313"/>
    </source>
</evidence>
<proteinExistence type="predicted"/>
<feature type="compositionally biased region" description="Pro residues" evidence="2">
    <location>
        <begin position="485"/>
        <end position="498"/>
    </location>
</feature>
<feature type="compositionally biased region" description="Basic and acidic residues" evidence="2">
    <location>
        <begin position="575"/>
        <end position="584"/>
    </location>
</feature>
<keyword evidence="4" id="KW-1185">Reference proteome</keyword>
<feature type="compositionally biased region" description="Low complexity" evidence="2">
    <location>
        <begin position="236"/>
        <end position="255"/>
    </location>
</feature>
<evidence type="ECO:0000256" key="1">
    <source>
        <dbReference type="SAM" id="Coils"/>
    </source>
</evidence>
<feature type="region of interest" description="Disordered" evidence="2">
    <location>
        <begin position="352"/>
        <end position="414"/>
    </location>
</feature>
<feature type="compositionally biased region" description="Basic residues" evidence="2">
    <location>
        <begin position="614"/>
        <end position="628"/>
    </location>
</feature>
<feature type="region of interest" description="Disordered" evidence="2">
    <location>
        <begin position="458"/>
        <end position="686"/>
    </location>
</feature>
<dbReference type="Proteomes" id="UP001286313">
    <property type="component" value="Unassembled WGS sequence"/>
</dbReference>
<dbReference type="EMBL" id="JAWQEG010004738">
    <property type="protein sequence ID" value="KAK3860411.1"/>
    <property type="molecule type" value="Genomic_DNA"/>
</dbReference>
<keyword evidence="1" id="KW-0175">Coiled coil</keyword>
<feature type="compositionally biased region" description="Low complexity" evidence="2">
    <location>
        <begin position="56"/>
        <end position="78"/>
    </location>
</feature>
<feature type="compositionally biased region" description="Low complexity" evidence="2">
    <location>
        <begin position="506"/>
        <end position="520"/>
    </location>
</feature>
<dbReference type="AlphaFoldDB" id="A0AAE1ES43"/>
<feature type="coiled-coil region" evidence="1">
    <location>
        <begin position="423"/>
        <end position="457"/>
    </location>
</feature>
<feature type="compositionally biased region" description="Basic and acidic residues" evidence="2">
    <location>
        <begin position="541"/>
        <end position="558"/>
    </location>
</feature>
<feature type="compositionally biased region" description="Low complexity" evidence="2">
    <location>
        <begin position="598"/>
        <end position="612"/>
    </location>
</feature>
<comment type="caution">
    <text evidence="3">The sequence shown here is derived from an EMBL/GenBank/DDBJ whole genome shotgun (WGS) entry which is preliminary data.</text>
</comment>
<feature type="compositionally biased region" description="Low complexity" evidence="2">
    <location>
        <begin position="631"/>
        <end position="645"/>
    </location>
</feature>
<gene>
    <name evidence="3" type="ORF">Pcinc_033531</name>
</gene>
<organism evidence="3 4">
    <name type="scientific">Petrolisthes cinctipes</name>
    <name type="common">Flat porcelain crab</name>
    <dbReference type="NCBI Taxonomy" id="88211"/>
    <lineage>
        <taxon>Eukaryota</taxon>
        <taxon>Metazoa</taxon>
        <taxon>Ecdysozoa</taxon>
        <taxon>Arthropoda</taxon>
        <taxon>Crustacea</taxon>
        <taxon>Multicrustacea</taxon>
        <taxon>Malacostraca</taxon>
        <taxon>Eumalacostraca</taxon>
        <taxon>Eucarida</taxon>
        <taxon>Decapoda</taxon>
        <taxon>Pleocyemata</taxon>
        <taxon>Anomura</taxon>
        <taxon>Galatheoidea</taxon>
        <taxon>Porcellanidae</taxon>
        <taxon>Petrolisthes</taxon>
    </lineage>
</organism>
<feature type="compositionally biased region" description="Basic and acidic residues" evidence="2">
    <location>
        <begin position="269"/>
        <end position="283"/>
    </location>
</feature>
<evidence type="ECO:0000313" key="3">
    <source>
        <dbReference type="EMBL" id="KAK3860411.1"/>
    </source>
</evidence>